<keyword evidence="1" id="KW-0812">Transmembrane</keyword>
<comment type="caution">
    <text evidence="2">The sequence shown here is derived from an EMBL/GenBank/DDBJ whole genome shotgun (WGS) entry which is preliminary data.</text>
</comment>
<feature type="transmembrane region" description="Helical" evidence="1">
    <location>
        <begin position="12"/>
        <end position="31"/>
    </location>
</feature>
<dbReference type="RefSeq" id="WP_377357476.1">
    <property type="nucleotide sequence ID" value="NZ_JBHTCM010000007.1"/>
</dbReference>
<dbReference type="Proteomes" id="UP001596456">
    <property type="component" value="Unassembled WGS sequence"/>
</dbReference>
<feature type="transmembrane region" description="Helical" evidence="1">
    <location>
        <begin position="364"/>
        <end position="386"/>
    </location>
</feature>
<keyword evidence="3" id="KW-1185">Reference proteome</keyword>
<evidence type="ECO:0000313" key="3">
    <source>
        <dbReference type="Proteomes" id="UP001596456"/>
    </source>
</evidence>
<feature type="transmembrane region" description="Helical" evidence="1">
    <location>
        <begin position="123"/>
        <end position="143"/>
    </location>
</feature>
<sequence length="674" mass="71755">MPSNAPQNATAGEVTVFVLGLCLVSIIVFYVQTALWSPPSFDGGLNLNVARSLLEGTGYGSYYNGFHLFPIETQTNAPYVVPAALAYGVLGVGVFSSQVVNLGYVVLFALALYVAVRRRERPAVALLAVVLAVQAPGMAEYAMNGYGEVPALAFLFAALAPLARALERGTGRRAAALALLGGMALSLSFLTKTVALIWVLPVSGLFALLALGRPARWRLLAALALGLAGPVLVWEAYRLLSLGGLDAYVGWWMPQIGEILSQSGVESKLQDTPGILAKGWTHLGLLAAQTGTPWPLLLLFWVLPAPVVLAMLRADLRAGRVGRLLVLGSIAGVAAAYALWWLFVTPTEQAWLRRIMNGLVLQEVTILLVATACARAAWTGAAWTGAALPRRVPRMLPLLLVPLLALPLAALGFNGQLIFRSAEPPPAVAAEVDVAEAVAVLPADARLFGKGWWQAPVVALLSGRRIDDIETWSPEAVRTGPESYLVWDRYALALSAGGLEELRRLYALEPVFRSDGGVVFRILPVPPEVLPSDRLRRAVDLGTEDYPHVTGVHPREAGYRWATPEVTVTLERLAETRVAARVTLVEGVIGLDGGSAPDGGPVMLRLSIPGCAGAELPVPAPGTYRIEAPITCPATPEPGPVTVRLTLNSRIDPARAAPDRRALGFLVQDVGVWP</sequence>
<keyword evidence="1" id="KW-0472">Membrane</keyword>
<feature type="transmembrane region" description="Helical" evidence="1">
    <location>
        <begin position="195"/>
        <end position="212"/>
    </location>
</feature>
<protein>
    <recommendedName>
        <fullName evidence="4">Glycosyltransferase RgtA/B/C/D-like domain-containing protein</fullName>
    </recommendedName>
</protein>
<feature type="transmembrane region" description="Helical" evidence="1">
    <location>
        <begin position="85"/>
        <end position="116"/>
    </location>
</feature>
<evidence type="ECO:0000313" key="2">
    <source>
        <dbReference type="EMBL" id="MFC7332803.1"/>
    </source>
</evidence>
<dbReference type="EMBL" id="JBHTCM010000007">
    <property type="protein sequence ID" value="MFC7332803.1"/>
    <property type="molecule type" value="Genomic_DNA"/>
</dbReference>
<feature type="transmembrane region" description="Helical" evidence="1">
    <location>
        <begin position="398"/>
        <end position="419"/>
    </location>
</feature>
<feature type="transmembrane region" description="Helical" evidence="1">
    <location>
        <begin position="149"/>
        <end position="166"/>
    </location>
</feature>
<name>A0ABW2KUB3_9PROT</name>
<evidence type="ECO:0000256" key="1">
    <source>
        <dbReference type="SAM" id="Phobius"/>
    </source>
</evidence>
<reference evidence="3" key="1">
    <citation type="journal article" date="2019" name="Int. J. Syst. Evol. Microbiol.">
        <title>The Global Catalogue of Microorganisms (GCM) 10K type strain sequencing project: providing services to taxonomists for standard genome sequencing and annotation.</title>
        <authorList>
            <consortium name="The Broad Institute Genomics Platform"/>
            <consortium name="The Broad Institute Genome Sequencing Center for Infectious Disease"/>
            <person name="Wu L."/>
            <person name="Ma J."/>
        </authorList>
    </citation>
    <scope>NUCLEOTIDE SEQUENCE [LARGE SCALE GENOMIC DNA]</scope>
    <source>
        <strain evidence="3">CGMCC 1.16275</strain>
    </source>
</reference>
<gene>
    <name evidence="2" type="ORF">ACFQPS_06480</name>
</gene>
<accession>A0ABW2KUB3</accession>
<keyword evidence="1" id="KW-1133">Transmembrane helix</keyword>
<feature type="transmembrane region" description="Helical" evidence="1">
    <location>
        <begin position="294"/>
        <end position="312"/>
    </location>
</feature>
<feature type="transmembrane region" description="Helical" evidence="1">
    <location>
        <begin position="219"/>
        <end position="237"/>
    </location>
</feature>
<feature type="transmembrane region" description="Helical" evidence="1">
    <location>
        <begin position="173"/>
        <end position="189"/>
    </location>
</feature>
<organism evidence="2 3">
    <name type="scientific">Rhodocista pekingensis</name>
    <dbReference type="NCBI Taxonomy" id="201185"/>
    <lineage>
        <taxon>Bacteria</taxon>
        <taxon>Pseudomonadati</taxon>
        <taxon>Pseudomonadota</taxon>
        <taxon>Alphaproteobacteria</taxon>
        <taxon>Rhodospirillales</taxon>
        <taxon>Azospirillaceae</taxon>
        <taxon>Rhodocista</taxon>
    </lineage>
</organism>
<proteinExistence type="predicted"/>
<evidence type="ECO:0008006" key="4">
    <source>
        <dbReference type="Google" id="ProtNLM"/>
    </source>
</evidence>
<feature type="transmembrane region" description="Helical" evidence="1">
    <location>
        <begin position="324"/>
        <end position="344"/>
    </location>
</feature>